<feature type="domain" description="Histidine kinase" evidence="11">
    <location>
        <begin position="1176"/>
        <end position="1385"/>
    </location>
</feature>
<dbReference type="InterPro" id="IPR000700">
    <property type="entry name" value="PAS-assoc_C"/>
</dbReference>
<dbReference type="CDD" id="cd00130">
    <property type="entry name" value="PAS"/>
    <property type="match status" value="6"/>
</dbReference>
<dbReference type="SMART" id="SM00387">
    <property type="entry name" value="HATPase_c"/>
    <property type="match status" value="1"/>
</dbReference>
<keyword evidence="4" id="KW-0597">Phosphoprotein</keyword>
<dbReference type="Gene3D" id="2.10.70.100">
    <property type="match status" value="2"/>
</dbReference>
<dbReference type="PANTHER" id="PTHR43304">
    <property type="entry name" value="PHYTOCHROME-LIKE PROTEIN CPH1"/>
    <property type="match status" value="1"/>
</dbReference>
<dbReference type="InterPro" id="IPR005467">
    <property type="entry name" value="His_kinase_dom"/>
</dbReference>
<protein>
    <recommendedName>
        <fullName evidence="3">histidine kinase</fullName>
        <ecNumber evidence="3">2.7.13.3</ecNumber>
    </recommendedName>
</protein>
<keyword evidence="5" id="KW-0808">Transferase</keyword>
<sequence length="1385" mass="157129">MEKIEQRIKKRYLLFIVTIIVIIVAVLVIIQNSVSNQKHNASLINKSGKQRTLSQSIAKMAFSIETNQNEALKSNSLEQLKTATDELESGHNYLYSENKQHEKNTIIDSLLSAAQPYLKRLTTASRSIINNADSTLIKQNVEIITQTEPSYLLTMDTAVNEYEKASKIKLQKLMQTVYFLALIAALILIGEFLFVLVPALKQLFRQTHKLTKANEELAKSESKIREQVLELTKLKTDLETKNTYNKVFIEQAPTAIAMLDKDMKYIAVSQRWIADYKMEGQEVIGRSHYDIFPEIGDDWKANHQKGLKGAIDICEGAPFTRADGTIQWIYWDVRPWYISEGNIGGLIMHTGDITHLKEREEERRQIEKILDKTNEVARIGAWEINLEKDRIFWSRIVREIHEVPENYEPDLETAINFFKEGKSRDLLEKVVKEAMEHGTPYDVEIELVTAKGNILWTRAIGQAEIIDGKCIRLFGVFQDINEVKVSQIELKNAHTQLKAIFNSGSTSIITTDTNGIINQFNHGAEIITGYSAAEMIGLQKPNIFLLEEEFEKFSNDIAQLYGKDPTDFHPQLELANQNAFDTREWNYRRKDGSILPVQLTLSGIKSEQGENIGFLGVTTDVSERRKTENELLRKNQLLNFAEEITMMGNWQWNILTDTMQWSNNIYNILQVDKGVNHLCFDTYFRIVHPEDTGIVTEYFKKAAEEKQLNIFSHRIITGDGKLKIIQILGEVITNDKGEVVEMIGSCQDITAAKSAEKELHDANLQLRAIFNSGPTAIVTTDSDGIINHFNYGAEILTGYSAAEMIGLQKPFIYHKEDELEKFTIDIAKLYDKDPIGFHPQLELSKHNAYDTREWTYVRKDGSTLPVQLTLTGVKDEEGNDIGFLGVSTDISERRKTQDELLRKNQLLNFAEKITMMGHWQWDTLADKVQWSYNLYNIFKLNKAIDSLTFDTYFSFVHPDDKESVTDYFENAANKKSLDKFTHRIVAGDGQLKTVQLLGEVITNDQGKVIEMIGTCQDITEQKMAENKFRGLLESAPDAMVIVNERGKIQLINKQSEKLFGYSADELFNKSVEILIPSRFTGNHTAHRDGFFSNPKTRGMGQGKDLYGVNKGGTEIPIQISLSPLQTEEGLLVSAAIRDISDQKLSESKIIEAKEKLEVLASRLTSQNTQLADFAHITSHNLRAPVSNLNSLLGFYKESESEEEKSILFEKFEKVINHLTLTLNTLVEALKTNNKDLKDNEDLSFDEVLNITKETLYGQIIKTGAVITSDFSKINKLSYNKIYLESIFLNLLSNAIKYRSEGRTPEIFIKSDIEDGKIELSIKDNGLGIDLEKHGHKLFGLNKVFHRHPEAQGVGLFITKAQVEAMGGTISASSKVNEGTTFNINF</sequence>
<dbReference type="Proteomes" id="UP000075615">
    <property type="component" value="Unassembled WGS sequence"/>
</dbReference>
<evidence type="ECO:0000256" key="10">
    <source>
        <dbReference type="SAM" id="Phobius"/>
    </source>
</evidence>
<evidence type="ECO:0000259" key="13">
    <source>
        <dbReference type="PROSITE" id="PS50113"/>
    </source>
</evidence>
<feature type="domain" description="PAC" evidence="13">
    <location>
        <begin position="1101"/>
        <end position="1151"/>
    </location>
</feature>
<dbReference type="InterPro" id="IPR004358">
    <property type="entry name" value="Sig_transdc_His_kin-like_C"/>
</dbReference>
<dbReference type="GO" id="GO:0016020">
    <property type="term" value="C:membrane"/>
    <property type="evidence" value="ECO:0007669"/>
    <property type="project" value="UniProtKB-SubCell"/>
</dbReference>
<dbReference type="Gene3D" id="3.30.450.20">
    <property type="entry name" value="PAS domain"/>
    <property type="match status" value="7"/>
</dbReference>
<dbReference type="RefSeq" id="WP_068417077.1">
    <property type="nucleotide sequence ID" value="NZ_LRDB01000050.1"/>
</dbReference>
<dbReference type="PANTHER" id="PTHR43304:SF1">
    <property type="entry name" value="PAC DOMAIN-CONTAINING PROTEIN"/>
    <property type="match status" value="1"/>
</dbReference>
<reference evidence="14 15" key="1">
    <citation type="submission" date="2016-01" db="EMBL/GenBank/DDBJ databases">
        <title>Genome sequencing of Roseivirga echinicomitans KMM 6058.</title>
        <authorList>
            <person name="Selvaratnam C."/>
            <person name="Thevarajoo S."/>
            <person name="Goh K.M."/>
            <person name="Ee R."/>
            <person name="Chan K.-G."/>
            <person name="Chong C.S."/>
        </authorList>
    </citation>
    <scope>NUCLEOTIDE SEQUENCE [LARGE SCALE GENOMIC DNA]</scope>
    <source>
        <strain evidence="14 15">KMM 6058</strain>
    </source>
</reference>
<dbReference type="Pfam" id="PF08448">
    <property type="entry name" value="PAS_4"/>
    <property type="match status" value="1"/>
</dbReference>
<evidence type="ECO:0000256" key="8">
    <source>
        <dbReference type="ARBA" id="ARBA00022989"/>
    </source>
</evidence>
<evidence type="ECO:0000256" key="1">
    <source>
        <dbReference type="ARBA" id="ARBA00000085"/>
    </source>
</evidence>
<dbReference type="EC" id="2.7.13.3" evidence="3"/>
<feature type="domain" description="PAC" evidence="13">
    <location>
        <begin position="850"/>
        <end position="902"/>
    </location>
</feature>
<dbReference type="PROSITE" id="PS50109">
    <property type="entry name" value="HIS_KIN"/>
    <property type="match status" value="1"/>
</dbReference>
<accession>A0A150X267</accession>
<comment type="catalytic activity">
    <reaction evidence="1">
        <text>ATP + protein L-histidine = ADP + protein N-phospho-L-histidine.</text>
        <dbReference type="EC" id="2.7.13.3"/>
    </reaction>
</comment>
<keyword evidence="8 10" id="KW-1133">Transmembrane helix</keyword>
<dbReference type="InterPro" id="IPR013656">
    <property type="entry name" value="PAS_4"/>
</dbReference>
<evidence type="ECO:0000256" key="7">
    <source>
        <dbReference type="ARBA" id="ARBA00022777"/>
    </source>
</evidence>
<dbReference type="PROSITE" id="PS50113">
    <property type="entry name" value="PAC"/>
    <property type="match status" value="7"/>
</dbReference>
<feature type="domain" description="PAS" evidence="12">
    <location>
        <begin position="493"/>
        <end position="537"/>
    </location>
</feature>
<feature type="domain" description="PAS" evidence="12">
    <location>
        <begin position="1024"/>
        <end position="1077"/>
    </location>
</feature>
<dbReference type="InterPro" id="IPR036890">
    <property type="entry name" value="HATPase_C_sf"/>
</dbReference>
<dbReference type="SMART" id="SM00091">
    <property type="entry name" value="PAS"/>
    <property type="match status" value="4"/>
</dbReference>
<feature type="domain" description="PAC" evidence="13">
    <location>
        <begin position="313"/>
        <end position="365"/>
    </location>
</feature>
<evidence type="ECO:0000259" key="11">
    <source>
        <dbReference type="PROSITE" id="PS50109"/>
    </source>
</evidence>
<evidence type="ECO:0000256" key="3">
    <source>
        <dbReference type="ARBA" id="ARBA00012438"/>
    </source>
</evidence>
<feature type="transmembrane region" description="Helical" evidence="10">
    <location>
        <begin position="12"/>
        <end position="30"/>
    </location>
</feature>
<evidence type="ECO:0000256" key="5">
    <source>
        <dbReference type="ARBA" id="ARBA00022679"/>
    </source>
</evidence>
<dbReference type="SUPFAM" id="SSF55874">
    <property type="entry name" value="ATPase domain of HSP90 chaperone/DNA topoisomerase II/histidine kinase"/>
    <property type="match status" value="1"/>
</dbReference>
<dbReference type="PRINTS" id="PR00344">
    <property type="entry name" value="BCTRLSENSOR"/>
</dbReference>
<feature type="domain" description="PAC" evidence="13">
    <location>
        <begin position="709"/>
        <end position="761"/>
    </location>
</feature>
<evidence type="ECO:0000313" key="14">
    <source>
        <dbReference type="EMBL" id="KYG72692.1"/>
    </source>
</evidence>
<dbReference type="OrthoDB" id="9766459at2"/>
<dbReference type="InterPro" id="IPR001610">
    <property type="entry name" value="PAC"/>
</dbReference>
<feature type="transmembrane region" description="Helical" evidence="10">
    <location>
        <begin position="177"/>
        <end position="200"/>
    </location>
</feature>
<gene>
    <name evidence="14" type="ORF">AWN68_08270</name>
</gene>
<dbReference type="SMART" id="SM00086">
    <property type="entry name" value="PAC"/>
    <property type="match status" value="7"/>
</dbReference>
<comment type="caution">
    <text evidence="14">The sequence shown here is derived from an EMBL/GenBank/DDBJ whole genome shotgun (WGS) entry which is preliminary data.</text>
</comment>
<feature type="domain" description="PAS" evidence="12">
    <location>
        <begin position="762"/>
        <end position="806"/>
    </location>
</feature>
<evidence type="ECO:0000256" key="2">
    <source>
        <dbReference type="ARBA" id="ARBA00004141"/>
    </source>
</evidence>
<dbReference type="STRING" id="296218.AWN68_08270"/>
<evidence type="ECO:0000256" key="6">
    <source>
        <dbReference type="ARBA" id="ARBA00022692"/>
    </source>
</evidence>
<comment type="subcellular location">
    <subcellularLocation>
        <location evidence="2">Membrane</location>
        <topology evidence="2">Multi-pass membrane protein</topology>
    </subcellularLocation>
</comment>
<organism evidence="14 15">
    <name type="scientific">Roseivirga echinicomitans</name>
    <dbReference type="NCBI Taxonomy" id="296218"/>
    <lineage>
        <taxon>Bacteria</taxon>
        <taxon>Pseudomonadati</taxon>
        <taxon>Bacteroidota</taxon>
        <taxon>Cytophagia</taxon>
        <taxon>Cytophagales</taxon>
        <taxon>Roseivirgaceae</taxon>
        <taxon>Roseivirga</taxon>
    </lineage>
</organism>
<dbReference type="Pfam" id="PF08447">
    <property type="entry name" value="PAS_3"/>
    <property type="match status" value="2"/>
</dbReference>
<evidence type="ECO:0000259" key="12">
    <source>
        <dbReference type="PROSITE" id="PS50112"/>
    </source>
</evidence>
<dbReference type="Pfam" id="PF13675">
    <property type="entry name" value="PilJ"/>
    <property type="match status" value="1"/>
</dbReference>
<dbReference type="InterPro" id="IPR035965">
    <property type="entry name" value="PAS-like_dom_sf"/>
</dbReference>
<proteinExistence type="predicted"/>
<dbReference type="InterPro" id="IPR052162">
    <property type="entry name" value="Sensor_kinase/Photoreceptor"/>
</dbReference>
<dbReference type="InterPro" id="IPR000014">
    <property type="entry name" value="PAS"/>
</dbReference>
<feature type="domain" description="PAC" evidence="13">
    <location>
        <begin position="441"/>
        <end position="492"/>
    </location>
</feature>
<dbReference type="Pfam" id="PF02518">
    <property type="entry name" value="HATPase_c"/>
    <property type="match status" value="1"/>
</dbReference>
<keyword evidence="6 10" id="KW-0812">Transmembrane</keyword>
<evidence type="ECO:0000256" key="4">
    <source>
        <dbReference type="ARBA" id="ARBA00022553"/>
    </source>
</evidence>
<keyword evidence="15" id="KW-1185">Reference proteome</keyword>
<feature type="domain" description="PAC" evidence="13">
    <location>
        <begin position="978"/>
        <end position="1030"/>
    </location>
</feature>
<dbReference type="PROSITE" id="PS50112">
    <property type="entry name" value="PAS"/>
    <property type="match status" value="3"/>
</dbReference>
<keyword evidence="7" id="KW-0418">Kinase</keyword>
<dbReference type="Pfam" id="PF13426">
    <property type="entry name" value="PAS_9"/>
    <property type="match status" value="3"/>
</dbReference>
<dbReference type="EMBL" id="LRDB01000050">
    <property type="protein sequence ID" value="KYG72692.1"/>
    <property type="molecule type" value="Genomic_DNA"/>
</dbReference>
<dbReference type="GO" id="GO:0004673">
    <property type="term" value="F:protein histidine kinase activity"/>
    <property type="evidence" value="ECO:0007669"/>
    <property type="project" value="UniProtKB-EC"/>
</dbReference>
<feature type="domain" description="PAC" evidence="13">
    <location>
        <begin position="581"/>
        <end position="633"/>
    </location>
</feature>
<dbReference type="Gene3D" id="3.30.565.10">
    <property type="entry name" value="Histidine kinase-like ATPase, C-terminal domain"/>
    <property type="match status" value="1"/>
</dbReference>
<dbReference type="InterPro" id="IPR003594">
    <property type="entry name" value="HATPase_dom"/>
</dbReference>
<evidence type="ECO:0000256" key="9">
    <source>
        <dbReference type="ARBA" id="ARBA00023136"/>
    </source>
</evidence>
<keyword evidence="9 10" id="KW-0472">Membrane</keyword>
<dbReference type="InterPro" id="IPR029095">
    <property type="entry name" value="NarX-like_N"/>
</dbReference>
<dbReference type="SUPFAM" id="SSF55785">
    <property type="entry name" value="PYP-like sensor domain (PAS domain)"/>
    <property type="match status" value="7"/>
</dbReference>
<dbReference type="InterPro" id="IPR013655">
    <property type="entry name" value="PAS_fold_3"/>
</dbReference>
<evidence type="ECO:0000313" key="15">
    <source>
        <dbReference type="Proteomes" id="UP000075615"/>
    </source>
</evidence>
<dbReference type="NCBIfam" id="TIGR00229">
    <property type="entry name" value="sensory_box"/>
    <property type="match status" value="6"/>
</dbReference>
<name>A0A150X267_9BACT</name>